<reference evidence="6 7" key="1">
    <citation type="submission" date="2018-08" db="EMBL/GenBank/DDBJ databases">
        <title>Recombination of ecologically and evolutionarily significant loci maintains genetic cohesion in the Pseudomonas syringae species complex.</title>
        <authorList>
            <person name="Dillon M."/>
            <person name="Thakur S."/>
            <person name="Almeida R.N.D."/>
            <person name="Weir B.S."/>
            <person name="Guttman D.S."/>
        </authorList>
    </citation>
    <scope>NUCLEOTIDE SEQUENCE [LARGE SCALE GENOMIC DNA]</scope>
    <source>
        <strain evidence="6 7">ICMP 9421</strain>
    </source>
</reference>
<dbReference type="InterPro" id="IPR002104">
    <property type="entry name" value="Integrase_catalytic"/>
</dbReference>
<dbReference type="Pfam" id="PF00589">
    <property type="entry name" value="Phage_integrase"/>
    <property type="match status" value="1"/>
</dbReference>
<dbReference type="RefSeq" id="WP_122271399.1">
    <property type="nucleotide sequence ID" value="NZ_RBSW01000311.1"/>
</dbReference>
<feature type="domain" description="Tyr recombinase" evidence="5">
    <location>
        <begin position="201"/>
        <end position="419"/>
    </location>
</feature>
<evidence type="ECO:0000256" key="2">
    <source>
        <dbReference type="ARBA" id="ARBA00022908"/>
    </source>
</evidence>
<dbReference type="SUPFAM" id="SSF56349">
    <property type="entry name" value="DNA breaking-rejoining enzymes"/>
    <property type="match status" value="1"/>
</dbReference>
<comment type="similarity">
    <text evidence="1">Belongs to the 'phage' integrase family.</text>
</comment>
<dbReference type="PANTHER" id="PTHR30349:SF41">
    <property type="entry name" value="INTEGRASE_RECOMBINASE PROTEIN MJ0367-RELATED"/>
    <property type="match status" value="1"/>
</dbReference>
<dbReference type="CDD" id="cd00397">
    <property type="entry name" value="DNA_BRE_C"/>
    <property type="match status" value="1"/>
</dbReference>
<accession>A0A3M5FMC1</accession>
<dbReference type="GO" id="GO:0006310">
    <property type="term" value="P:DNA recombination"/>
    <property type="evidence" value="ECO:0007669"/>
    <property type="project" value="UniProtKB-KW"/>
</dbReference>
<name>A0A3M5FMC1_PSESS</name>
<evidence type="ECO:0000256" key="3">
    <source>
        <dbReference type="ARBA" id="ARBA00023125"/>
    </source>
</evidence>
<dbReference type="Gene3D" id="1.10.443.10">
    <property type="entry name" value="Intergrase catalytic core"/>
    <property type="match status" value="1"/>
</dbReference>
<dbReference type="PANTHER" id="PTHR30349">
    <property type="entry name" value="PHAGE INTEGRASE-RELATED"/>
    <property type="match status" value="1"/>
</dbReference>
<evidence type="ECO:0000256" key="1">
    <source>
        <dbReference type="ARBA" id="ARBA00008857"/>
    </source>
</evidence>
<evidence type="ECO:0000313" key="7">
    <source>
        <dbReference type="Proteomes" id="UP000270499"/>
    </source>
</evidence>
<organism evidence="6 7">
    <name type="scientific">Pseudomonas savastanoi</name>
    <name type="common">Pseudomonas syringae pv. savastanoi</name>
    <dbReference type="NCBI Taxonomy" id="29438"/>
    <lineage>
        <taxon>Bacteria</taxon>
        <taxon>Pseudomonadati</taxon>
        <taxon>Pseudomonadota</taxon>
        <taxon>Gammaproteobacteria</taxon>
        <taxon>Pseudomonadales</taxon>
        <taxon>Pseudomonadaceae</taxon>
        <taxon>Pseudomonas</taxon>
    </lineage>
</organism>
<dbReference type="EMBL" id="RBSW01000311">
    <property type="protein sequence ID" value="RMS75191.1"/>
    <property type="molecule type" value="Genomic_DNA"/>
</dbReference>
<sequence length="454" mass="51318">MKHVRLIHRGIPRLYETESGKPIEAFNSYSHLLFNNLYHSSGASTPNLYCPDVAEFIDYCYETGVLGPRCLTPEAAYTTMCQYRIFLTDGPDSKDFVIRRAAKALDQRSLSAAFAARKIAAVNHFLHNSTRVAQDTSSHLSILSGKQPPEYPVPDVIAPRRRSQAERSRILEETLQYGTPRSDFAFTRGGIPSPKVKRIKAKRDFPTCHILSLLNNAPSAFYRCLWALQAGGGLRISEVFLMRRSEVNIQNRTLRIEDPDNVRDPSKKPDRKLAYKGRQTTSVVMFEPYKSIFFEALTQYETERPTSASDFLFVSEDKSSYGEPIILSEIFNTTTKKYNFELSKAQSMIGMAAEGQKIFTSHSLRHFYGNWARNCVHIPGRNRIGLELSEIQLLMGHKDIKSTERYAQLDEINIAVEIAAANQLVHGWSTAYSADLVRGQTYARLADELLARAA</sequence>
<keyword evidence="4" id="KW-0233">DNA recombination</keyword>
<evidence type="ECO:0000313" key="6">
    <source>
        <dbReference type="EMBL" id="RMS75191.1"/>
    </source>
</evidence>
<evidence type="ECO:0000259" key="5">
    <source>
        <dbReference type="PROSITE" id="PS51898"/>
    </source>
</evidence>
<protein>
    <submittedName>
        <fullName evidence="6">Phage integrase protein</fullName>
    </submittedName>
</protein>
<dbReference type="GO" id="GO:0015074">
    <property type="term" value="P:DNA integration"/>
    <property type="evidence" value="ECO:0007669"/>
    <property type="project" value="UniProtKB-KW"/>
</dbReference>
<dbReference type="Proteomes" id="UP000270499">
    <property type="component" value="Unassembled WGS sequence"/>
</dbReference>
<proteinExistence type="inferred from homology"/>
<gene>
    <name evidence="6" type="ORF">ALP59_04312</name>
</gene>
<keyword evidence="3" id="KW-0238">DNA-binding</keyword>
<keyword evidence="2" id="KW-0229">DNA integration</keyword>
<comment type="caution">
    <text evidence="6">The sequence shown here is derived from an EMBL/GenBank/DDBJ whole genome shotgun (WGS) entry which is preliminary data.</text>
</comment>
<evidence type="ECO:0000256" key="4">
    <source>
        <dbReference type="ARBA" id="ARBA00023172"/>
    </source>
</evidence>
<dbReference type="AlphaFoldDB" id="A0A3M5FMC1"/>
<dbReference type="InterPro" id="IPR013762">
    <property type="entry name" value="Integrase-like_cat_sf"/>
</dbReference>
<dbReference type="InterPro" id="IPR050090">
    <property type="entry name" value="Tyrosine_recombinase_XerCD"/>
</dbReference>
<dbReference type="PROSITE" id="PS51898">
    <property type="entry name" value="TYR_RECOMBINASE"/>
    <property type="match status" value="1"/>
</dbReference>
<dbReference type="InterPro" id="IPR011010">
    <property type="entry name" value="DNA_brk_join_enz"/>
</dbReference>
<dbReference type="GO" id="GO:0003677">
    <property type="term" value="F:DNA binding"/>
    <property type="evidence" value="ECO:0007669"/>
    <property type="project" value="UniProtKB-KW"/>
</dbReference>